<dbReference type="Proteomes" id="UP001646157">
    <property type="component" value="Unassembled WGS sequence"/>
</dbReference>
<evidence type="ECO:0000313" key="8">
    <source>
        <dbReference type="Proteomes" id="UP001646157"/>
    </source>
</evidence>
<feature type="domain" description="Aminotransferase class I/classII large" evidence="6">
    <location>
        <begin position="35"/>
        <end position="382"/>
    </location>
</feature>
<dbReference type="InterPro" id="IPR004839">
    <property type="entry name" value="Aminotransferase_I/II_large"/>
</dbReference>
<gene>
    <name evidence="7" type="ORF">JOC86_002799</name>
</gene>
<proteinExistence type="inferred from homology"/>
<dbReference type="EMBL" id="JAFBDZ010000002">
    <property type="protein sequence ID" value="MBM7586257.1"/>
    <property type="molecule type" value="Genomic_DNA"/>
</dbReference>
<dbReference type="PANTHER" id="PTHR43525">
    <property type="entry name" value="PROTEIN MALY"/>
    <property type="match status" value="1"/>
</dbReference>
<dbReference type="CDD" id="cd00609">
    <property type="entry name" value="AAT_like"/>
    <property type="match status" value="1"/>
</dbReference>
<dbReference type="EC" id="4.4.1.13" evidence="2"/>
<comment type="caution">
    <text evidence="7">The sequence shown here is derived from an EMBL/GenBank/DDBJ whole genome shotgun (WGS) entry which is preliminary data.</text>
</comment>
<dbReference type="InterPro" id="IPR027619">
    <property type="entry name" value="C-S_lyase_PatB-like"/>
</dbReference>
<dbReference type="RefSeq" id="WP_205173395.1">
    <property type="nucleotide sequence ID" value="NZ_JAFBDZ010000002.1"/>
</dbReference>
<keyword evidence="4 7" id="KW-0456">Lyase</keyword>
<dbReference type="SUPFAM" id="SSF53383">
    <property type="entry name" value="PLP-dependent transferases"/>
    <property type="match status" value="1"/>
</dbReference>
<evidence type="ECO:0000256" key="5">
    <source>
        <dbReference type="ARBA" id="ARBA00037974"/>
    </source>
</evidence>
<comment type="cofactor">
    <cofactor evidence="1">
        <name>pyridoxal 5'-phosphate</name>
        <dbReference type="ChEBI" id="CHEBI:597326"/>
    </cofactor>
</comment>
<dbReference type="Gene3D" id="3.90.1150.10">
    <property type="entry name" value="Aspartate Aminotransferase, domain 1"/>
    <property type="match status" value="1"/>
</dbReference>
<evidence type="ECO:0000256" key="1">
    <source>
        <dbReference type="ARBA" id="ARBA00001933"/>
    </source>
</evidence>
<evidence type="ECO:0000256" key="3">
    <source>
        <dbReference type="ARBA" id="ARBA00022898"/>
    </source>
</evidence>
<dbReference type="Gene3D" id="3.40.640.10">
    <property type="entry name" value="Type I PLP-dependent aspartate aminotransferase-like (Major domain)"/>
    <property type="match status" value="1"/>
</dbReference>
<dbReference type="PANTHER" id="PTHR43525:SF1">
    <property type="entry name" value="PROTEIN MALY"/>
    <property type="match status" value="1"/>
</dbReference>
<dbReference type="InterPro" id="IPR051798">
    <property type="entry name" value="Class-II_PLP-Dep_Aminotrans"/>
</dbReference>
<evidence type="ECO:0000259" key="6">
    <source>
        <dbReference type="Pfam" id="PF00155"/>
    </source>
</evidence>
<dbReference type="InterPro" id="IPR015424">
    <property type="entry name" value="PyrdxlP-dep_Trfase"/>
</dbReference>
<keyword evidence="8" id="KW-1185">Reference proteome</keyword>
<name>A0ABS2NEJ3_9BACI</name>
<dbReference type="NCBIfam" id="TIGR04350">
    <property type="entry name" value="C_S_lyase_PatB"/>
    <property type="match status" value="1"/>
</dbReference>
<protein>
    <recommendedName>
        <fullName evidence="2">cysteine-S-conjugate beta-lyase</fullName>
        <ecNumber evidence="2">4.4.1.13</ecNumber>
    </recommendedName>
</protein>
<dbReference type="Pfam" id="PF00155">
    <property type="entry name" value="Aminotran_1_2"/>
    <property type="match status" value="1"/>
</dbReference>
<dbReference type="GO" id="GO:0016829">
    <property type="term" value="F:lyase activity"/>
    <property type="evidence" value="ECO:0007669"/>
    <property type="project" value="UniProtKB-KW"/>
</dbReference>
<dbReference type="InterPro" id="IPR015421">
    <property type="entry name" value="PyrdxlP-dep_Trfase_major"/>
</dbReference>
<evidence type="ECO:0000256" key="2">
    <source>
        <dbReference type="ARBA" id="ARBA00012224"/>
    </source>
</evidence>
<accession>A0ABS2NEJ3</accession>
<dbReference type="InterPro" id="IPR015422">
    <property type="entry name" value="PyrdxlP-dep_Trfase_small"/>
</dbReference>
<comment type="similarity">
    <text evidence="5">Belongs to the class-II pyridoxal-phosphate-dependent aminotransferase family. MalY/PatB cystathionine beta-lyase subfamily.</text>
</comment>
<evidence type="ECO:0000256" key="4">
    <source>
        <dbReference type="ARBA" id="ARBA00023239"/>
    </source>
</evidence>
<keyword evidence="3" id="KW-0663">Pyridoxal phosphate</keyword>
<organism evidence="7 8">
    <name type="scientific">Rossellomorea pakistanensis</name>
    <dbReference type="NCBI Taxonomy" id="992288"/>
    <lineage>
        <taxon>Bacteria</taxon>
        <taxon>Bacillati</taxon>
        <taxon>Bacillota</taxon>
        <taxon>Bacilli</taxon>
        <taxon>Bacillales</taxon>
        <taxon>Bacillaceae</taxon>
        <taxon>Rossellomorea</taxon>
    </lineage>
</organism>
<sequence>MNDFHYEIKREGTNSVKWDLRKTIFGKEDVLPMWVADMDFAPPPMVIKELEKRLEHGIFGYTFIGERTASSIQNWLHTRHNWSIETDSLLYSPGVVPAIATIIQAHTQPNDRIMLQSPVYTPFFNMVEANQRVVENCPLVLNKGYYEIDFEAFEKSLQNGVKLFLLCNPHNPSGRVWTKDELMKIAELCLKYDVQIVSDEIHSDLVFSPHKHVPIASLDKKYENITITLMAPSKTFNLAGLQASFMVIPNKHSRKKIEEAQKRQGFFTLGTFGIAGMEAAYEFGENWLESLLEYVKENIELTKKFITSEIPQLEVVEPEGTYLIWIDCRNTGYDDKEIASRLLEKGKLALEPGPKYGPGGEGFVRMNIACPRNMLLEGLDRLKRSFE</sequence>
<reference evidence="7 8" key="1">
    <citation type="submission" date="2021-01" db="EMBL/GenBank/DDBJ databases">
        <title>Genomic Encyclopedia of Type Strains, Phase IV (KMG-IV): sequencing the most valuable type-strain genomes for metagenomic binning, comparative biology and taxonomic classification.</title>
        <authorList>
            <person name="Goeker M."/>
        </authorList>
    </citation>
    <scope>NUCLEOTIDE SEQUENCE [LARGE SCALE GENOMIC DNA]</scope>
    <source>
        <strain evidence="7 8">DSM 24834</strain>
    </source>
</reference>
<evidence type="ECO:0000313" key="7">
    <source>
        <dbReference type="EMBL" id="MBM7586257.1"/>
    </source>
</evidence>